<evidence type="ECO:0000313" key="2">
    <source>
        <dbReference type="EMBL" id="RDH15592.1"/>
    </source>
</evidence>
<gene>
    <name evidence="2" type="ORF">M747DRAFT_326033</name>
</gene>
<dbReference type="EMBL" id="KZ851947">
    <property type="protein sequence ID" value="RDH15592.1"/>
    <property type="molecule type" value="Genomic_DNA"/>
</dbReference>
<name>A0A370BQF4_ASPNG</name>
<accession>A0A370BQF4</accession>
<protein>
    <submittedName>
        <fullName evidence="2">Uncharacterized protein</fullName>
    </submittedName>
</protein>
<feature type="compositionally biased region" description="Polar residues" evidence="1">
    <location>
        <begin position="245"/>
        <end position="262"/>
    </location>
</feature>
<evidence type="ECO:0000313" key="3">
    <source>
        <dbReference type="Proteomes" id="UP000253845"/>
    </source>
</evidence>
<organism evidence="2 3">
    <name type="scientific">Aspergillus niger ATCC 13496</name>
    <dbReference type="NCBI Taxonomy" id="1353008"/>
    <lineage>
        <taxon>Eukaryota</taxon>
        <taxon>Fungi</taxon>
        <taxon>Dikarya</taxon>
        <taxon>Ascomycota</taxon>
        <taxon>Pezizomycotina</taxon>
        <taxon>Eurotiomycetes</taxon>
        <taxon>Eurotiomycetidae</taxon>
        <taxon>Eurotiales</taxon>
        <taxon>Aspergillaceae</taxon>
        <taxon>Aspergillus</taxon>
        <taxon>Aspergillus subgen. Circumdati</taxon>
    </lineage>
</organism>
<feature type="compositionally biased region" description="Basic and acidic residues" evidence="1">
    <location>
        <begin position="263"/>
        <end position="276"/>
    </location>
</feature>
<dbReference type="AlphaFoldDB" id="A0A370BQF4"/>
<feature type="compositionally biased region" description="Polar residues" evidence="1">
    <location>
        <begin position="339"/>
        <end position="356"/>
    </location>
</feature>
<dbReference type="Proteomes" id="UP000253845">
    <property type="component" value="Unassembled WGS sequence"/>
</dbReference>
<dbReference type="VEuPathDB" id="FungiDB:M747DRAFT_326033"/>
<feature type="region of interest" description="Disordered" evidence="1">
    <location>
        <begin position="339"/>
        <end position="368"/>
    </location>
</feature>
<sequence length="368" mass="41163">MFPRAWTSRLTVIRNGWRRVVVRAICQTTNSEVELELRLAGARARSLRGSGAVFFFPLLTKWTRLLALVWFALAIKLDDHGCQGHEWILSLALARETAKERASWEKADRPMGKSVTKITVPRMYPAPVRVLLKLESLRYALPAHEFSFFYESSRSWGQAGADAASALLTINLLQQGIGVSQLGKNKHSRWSDDAWVETRPTHNRNGRDKSLLHSIFYRIGYTYMKASTASGRTRAQPLHERRLTAPSQPEESVNGTSGSTEGCSRRIPVERDKERTAGPGHLNSSSSSFCSDQQGVHLRDGCTIEFPCLMPACPRKLYNLPTPPFLSLRSLVPSTMSRSLDSQSVHPHPLQSSSPRYSLRECGGDTET</sequence>
<evidence type="ECO:0000256" key="1">
    <source>
        <dbReference type="SAM" id="MobiDB-lite"/>
    </source>
</evidence>
<reference evidence="2 3" key="1">
    <citation type="submission" date="2018-07" db="EMBL/GenBank/DDBJ databases">
        <title>Section-level genome sequencing of Aspergillus section Nigri to investigate inter- and intra-species variation.</title>
        <authorList>
            <consortium name="DOE Joint Genome Institute"/>
            <person name="Vesth T.C."/>
            <person name="Nybo J.L."/>
            <person name="Theobald S."/>
            <person name="Frisvad J.C."/>
            <person name="Larsen T.O."/>
            <person name="Nielsen K.F."/>
            <person name="Hoof J.B."/>
            <person name="Brandl J."/>
            <person name="Salamov A."/>
            <person name="Riley R."/>
            <person name="Gladden J.M."/>
            <person name="Phatale P."/>
            <person name="Nielsen M.T."/>
            <person name="Lyhne E.K."/>
            <person name="Kogle M.E."/>
            <person name="Strasser K."/>
            <person name="McDonnell E."/>
            <person name="Barry K."/>
            <person name="Clum A."/>
            <person name="Chen C."/>
            <person name="Nolan M."/>
            <person name="Sandor L."/>
            <person name="Kuo A."/>
            <person name="Lipzen A."/>
            <person name="Hainaut M."/>
            <person name="Drula E."/>
            <person name="Tsang A."/>
            <person name="Magnuson J.K."/>
            <person name="Henrissat B."/>
            <person name="Wiebenga A."/>
            <person name="Simmons B.A."/>
            <person name="Makela M.R."/>
            <person name="De vries R.P."/>
            <person name="Grigoriev I.V."/>
            <person name="Mortensen U.H."/>
            <person name="Baker S.E."/>
            <person name="Andersen M.R."/>
        </authorList>
    </citation>
    <scope>NUCLEOTIDE SEQUENCE [LARGE SCALE GENOMIC DNA]</scope>
    <source>
        <strain evidence="2 3">ATCC 13496</strain>
    </source>
</reference>
<feature type="compositionally biased region" description="Basic and acidic residues" evidence="1">
    <location>
        <begin position="358"/>
        <end position="368"/>
    </location>
</feature>
<proteinExistence type="predicted"/>
<feature type="region of interest" description="Disordered" evidence="1">
    <location>
        <begin position="228"/>
        <end position="290"/>
    </location>
</feature>